<evidence type="ECO:0000313" key="4">
    <source>
        <dbReference type="Proteomes" id="UP000467841"/>
    </source>
</evidence>
<comment type="caution">
    <text evidence="3">The sequence shown here is derived from an EMBL/GenBank/DDBJ whole genome shotgun (WGS) entry which is preliminary data.</text>
</comment>
<dbReference type="Pfam" id="PF02221">
    <property type="entry name" value="E1_DerP2_DerF2"/>
    <property type="match status" value="1"/>
</dbReference>
<dbReference type="Proteomes" id="UP000467841">
    <property type="component" value="Unassembled WGS sequence"/>
</dbReference>
<organism evidence="3 4">
    <name type="scientific">Microthlaspi erraticum</name>
    <dbReference type="NCBI Taxonomy" id="1685480"/>
    <lineage>
        <taxon>Eukaryota</taxon>
        <taxon>Viridiplantae</taxon>
        <taxon>Streptophyta</taxon>
        <taxon>Embryophyta</taxon>
        <taxon>Tracheophyta</taxon>
        <taxon>Spermatophyta</taxon>
        <taxon>Magnoliopsida</taxon>
        <taxon>eudicotyledons</taxon>
        <taxon>Gunneridae</taxon>
        <taxon>Pentapetalae</taxon>
        <taxon>rosids</taxon>
        <taxon>malvids</taxon>
        <taxon>Brassicales</taxon>
        <taxon>Brassicaceae</taxon>
        <taxon>Coluteocarpeae</taxon>
        <taxon>Microthlaspi</taxon>
    </lineage>
</organism>
<keyword evidence="4" id="KW-1185">Reference proteome</keyword>
<protein>
    <recommendedName>
        <fullName evidence="2">MD-2-related lipid-recognition domain-containing protein</fullName>
    </recommendedName>
</protein>
<dbReference type="AlphaFoldDB" id="A0A6D2LAJ1"/>
<feature type="signal peptide" evidence="1">
    <location>
        <begin position="1"/>
        <end position="26"/>
    </location>
</feature>
<feature type="domain" description="MD-2-related lipid-recognition" evidence="2">
    <location>
        <begin position="29"/>
        <end position="144"/>
    </location>
</feature>
<name>A0A6D2LAJ1_9BRAS</name>
<feature type="chain" id="PRO_5025645256" description="MD-2-related lipid-recognition domain-containing protein" evidence="1">
    <location>
        <begin position="27"/>
        <end position="155"/>
    </location>
</feature>
<sequence>MKISHFQPLLLLLLASSLFFLPALRAVGFEYCNKSGYAFGTVSRVEISPNPIEPADYELSITVFGYASKSIDVGSIEVYAKSENITDILRRSPISPIKAGTNFEFPLSEVPKDILEGEYKYVVALLDDNVGDPEKPVLCVDFDLPTSALTLVSSA</sequence>
<evidence type="ECO:0000259" key="2">
    <source>
        <dbReference type="SMART" id="SM00737"/>
    </source>
</evidence>
<keyword evidence="1" id="KW-0732">Signal</keyword>
<proteinExistence type="predicted"/>
<accession>A0A6D2LAJ1</accession>
<evidence type="ECO:0000256" key="1">
    <source>
        <dbReference type="SAM" id="SignalP"/>
    </source>
</evidence>
<dbReference type="SMART" id="SM00737">
    <property type="entry name" value="ML"/>
    <property type="match status" value="1"/>
</dbReference>
<dbReference type="EMBL" id="CACVBM020001895">
    <property type="protein sequence ID" value="CAA7061789.1"/>
    <property type="molecule type" value="Genomic_DNA"/>
</dbReference>
<reference evidence="3" key="1">
    <citation type="submission" date="2020-01" db="EMBL/GenBank/DDBJ databases">
        <authorList>
            <person name="Mishra B."/>
        </authorList>
    </citation>
    <scope>NUCLEOTIDE SEQUENCE [LARGE SCALE GENOMIC DNA]</scope>
</reference>
<dbReference type="OrthoDB" id="1064067at2759"/>
<gene>
    <name evidence="3" type="ORF">MERR_LOCUS49025</name>
</gene>
<evidence type="ECO:0000313" key="3">
    <source>
        <dbReference type="EMBL" id="CAA7061789.1"/>
    </source>
</evidence>
<dbReference type="InterPro" id="IPR003172">
    <property type="entry name" value="ML_dom"/>
</dbReference>